<gene>
    <name evidence="12" type="ORF">GS18_0220325</name>
</gene>
<dbReference type="EC" id="2.7.13.3" evidence="3"/>
<protein>
    <recommendedName>
        <fullName evidence="3">histidine kinase</fullName>
        <ecNumber evidence="3">2.7.13.3</ecNumber>
    </recommendedName>
</protein>
<dbReference type="FunFam" id="3.30.565.10:FF:000006">
    <property type="entry name" value="Sensor histidine kinase WalK"/>
    <property type="match status" value="1"/>
</dbReference>
<keyword evidence="10" id="KW-0472">Membrane</keyword>
<organism evidence="12 13">
    <name type="scientific">Metabacillus indicus</name>
    <name type="common">Bacillus indicus</name>
    <dbReference type="NCBI Taxonomy" id="246786"/>
    <lineage>
        <taxon>Bacteria</taxon>
        <taxon>Bacillati</taxon>
        <taxon>Bacillota</taxon>
        <taxon>Bacilli</taxon>
        <taxon>Bacillales</taxon>
        <taxon>Bacillaceae</taxon>
        <taxon>Metabacillus</taxon>
    </lineage>
</organism>
<reference evidence="12 13" key="1">
    <citation type="journal article" date="2005" name="Int. J. Syst. Evol. Microbiol.">
        <title>Bacillus cibi sp. nov., isolated from jeotgal, a traditional Korean fermented seafood.</title>
        <authorList>
            <person name="Yoon J.H."/>
            <person name="Lee C.H."/>
            <person name="Oh T.K."/>
        </authorList>
    </citation>
    <scope>NUCLEOTIDE SEQUENCE [LARGE SCALE GENOMIC DNA]</scope>
    <source>
        <strain evidence="12 13">DSM 16189</strain>
    </source>
</reference>
<evidence type="ECO:0000256" key="7">
    <source>
        <dbReference type="ARBA" id="ARBA00022777"/>
    </source>
</evidence>
<keyword evidence="10" id="KW-0812">Transmembrane</keyword>
<comment type="catalytic activity">
    <reaction evidence="1">
        <text>ATP + protein L-histidine = ADP + protein N-phospho-L-histidine.</text>
        <dbReference type="EC" id="2.7.13.3"/>
    </reaction>
</comment>
<feature type="transmembrane region" description="Helical" evidence="10">
    <location>
        <begin position="254"/>
        <end position="276"/>
    </location>
</feature>
<dbReference type="CDD" id="cd00082">
    <property type="entry name" value="HisKA"/>
    <property type="match status" value="1"/>
</dbReference>
<dbReference type="InterPro" id="IPR004358">
    <property type="entry name" value="Sig_transdc_His_kin-like_C"/>
</dbReference>
<dbReference type="InterPro" id="IPR003661">
    <property type="entry name" value="HisK_dim/P_dom"/>
</dbReference>
<dbReference type="GO" id="GO:0000155">
    <property type="term" value="F:phosphorelay sensor kinase activity"/>
    <property type="evidence" value="ECO:0007669"/>
    <property type="project" value="InterPro"/>
</dbReference>
<evidence type="ECO:0000313" key="12">
    <source>
        <dbReference type="EMBL" id="KEZ47194.1"/>
    </source>
</evidence>
<keyword evidence="4" id="KW-0597">Phosphoprotein</keyword>
<evidence type="ECO:0000256" key="6">
    <source>
        <dbReference type="ARBA" id="ARBA00022741"/>
    </source>
</evidence>
<dbReference type="PANTHER" id="PTHR45453">
    <property type="entry name" value="PHOSPHATE REGULON SENSOR PROTEIN PHOR"/>
    <property type="match status" value="1"/>
</dbReference>
<dbReference type="GO" id="GO:0005886">
    <property type="term" value="C:plasma membrane"/>
    <property type="evidence" value="ECO:0007669"/>
    <property type="project" value="UniProtKB-SubCell"/>
</dbReference>
<dbReference type="GO" id="GO:0016036">
    <property type="term" value="P:cellular response to phosphate starvation"/>
    <property type="evidence" value="ECO:0007669"/>
    <property type="project" value="TreeGrafter"/>
</dbReference>
<accession>A0A084GIN2</accession>
<proteinExistence type="predicted"/>
<keyword evidence="13" id="KW-1185">Reference proteome</keyword>
<keyword evidence="6" id="KW-0547">Nucleotide-binding</keyword>
<dbReference type="InterPro" id="IPR050351">
    <property type="entry name" value="BphY/WalK/GraS-like"/>
</dbReference>
<dbReference type="InterPro" id="IPR036890">
    <property type="entry name" value="HATPase_C_sf"/>
</dbReference>
<feature type="domain" description="Histidine kinase" evidence="11">
    <location>
        <begin position="359"/>
        <end position="577"/>
    </location>
</feature>
<dbReference type="FunFam" id="1.10.287.130:FF:000082">
    <property type="entry name" value="Sensor histidine kinase YvrG"/>
    <property type="match status" value="1"/>
</dbReference>
<dbReference type="STRING" id="246786.GS18_0220325"/>
<keyword evidence="7" id="KW-0418">Kinase</keyword>
<dbReference type="InterPro" id="IPR005467">
    <property type="entry name" value="His_kinase_dom"/>
</dbReference>
<keyword evidence="5" id="KW-0808">Transferase</keyword>
<dbReference type="SMART" id="SM00388">
    <property type="entry name" value="HisKA"/>
    <property type="match status" value="1"/>
</dbReference>
<evidence type="ECO:0000256" key="8">
    <source>
        <dbReference type="ARBA" id="ARBA00022840"/>
    </source>
</evidence>
<dbReference type="Gene3D" id="1.10.287.130">
    <property type="match status" value="1"/>
</dbReference>
<dbReference type="GO" id="GO:0004721">
    <property type="term" value="F:phosphoprotein phosphatase activity"/>
    <property type="evidence" value="ECO:0007669"/>
    <property type="project" value="TreeGrafter"/>
</dbReference>
<evidence type="ECO:0000256" key="5">
    <source>
        <dbReference type="ARBA" id="ARBA00022679"/>
    </source>
</evidence>
<dbReference type="InterPro" id="IPR036097">
    <property type="entry name" value="HisK_dim/P_sf"/>
</dbReference>
<evidence type="ECO:0000259" key="11">
    <source>
        <dbReference type="PROSITE" id="PS50109"/>
    </source>
</evidence>
<dbReference type="SMART" id="SM00387">
    <property type="entry name" value="HATPase_c"/>
    <property type="match status" value="1"/>
</dbReference>
<evidence type="ECO:0000256" key="2">
    <source>
        <dbReference type="ARBA" id="ARBA00004651"/>
    </source>
</evidence>
<dbReference type="GO" id="GO:0005524">
    <property type="term" value="F:ATP binding"/>
    <property type="evidence" value="ECO:0007669"/>
    <property type="project" value="UniProtKB-KW"/>
</dbReference>
<sequence>MNLKGKLTRFFIFHMIVWFLLFMTLVGISLAVLITQDFNNMLEKEVKRMDPLYIGDIFEMSDDKIALDDSAKNAIKNQNGWLQVINEKGKVVYSYLTPDNVPASYSLKNFFDDIDKAFHYDQTYWVLNQEKESYIVLYGKHSANAHLMTKLVEGGIPADGKPDLAEEVRSLFSGKKAWLAVYDSSSNLIYSYNDKGKKLPSYFEVMAYKKEPWNHKTSYSTYADPSTGFKYIIGSPNKEYFPDEQYDNSLMTALLKWMIIFILFTAVLFILISIWYSNKLGKPLLHIILWLENLATGKYAEPLTKQGIRASSKQNGKLRKSFKIYHDIIFSLNVLTSNLIQKDKDRALMDEKREDWITGLSHDLKTPLSSLYGYAYMLESQQYDWSKEEVREFAGIMKDKASYMTSLIEDFNLTYRLKNNALPLEIEEQEMNETIRRSIVHFLNDPMYQDREIDYRASEEEIFYPIDKRWFHRIIENLAANAFKHNPPSTEVEISLKKGEDSFSILIKDTGVGMDEATRNNLFDRYFRGTNTEESTKGTGLGLAIAKQLVHAHNGTISVRSETGKGTVIHLEFPLSPDKKKEEQDR</sequence>
<keyword evidence="8" id="KW-0067">ATP-binding</keyword>
<dbReference type="AlphaFoldDB" id="A0A084GIN2"/>
<dbReference type="PRINTS" id="PR00344">
    <property type="entry name" value="BCTRLSENSOR"/>
</dbReference>
<evidence type="ECO:0000256" key="3">
    <source>
        <dbReference type="ARBA" id="ARBA00012438"/>
    </source>
</evidence>
<dbReference type="PANTHER" id="PTHR45453:SF1">
    <property type="entry name" value="PHOSPHATE REGULON SENSOR PROTEIN PHOR"/>
    <property type="match status" value="1"/>
</dbReference>
<evidence type="ECO:0000256" key="4">
    <source>
        <dbReference type="ARBA" id="ARBA00022553"/>
    </source>
</evidence>
<dbReference type="PROSITE" id="PS50109">
    <property type="entry name" value="HIS_KIN"/>
    <property type="match status" value="1"/>
</dbReference>
<dbReference type="Gene3D" id="3.30.565.10">
    <property type="entry name" value="Histidine kinase-like ATPase, C-terminal domain"/>
    <property type="match status" value="1"/>
</dbReference>
<dbReference type="EMBL" id="JNVC02000024">
    <property type="protein sequence ID" value="KEZ47194.1"/>
    <property type="molecule type" value="Genomic_DNA"/>
</dbReference>
<dbReference type="Pfam" id="PF02518">
    <property type="entry name" value="HATPase_c"/>
    <property type="match status" value="1"/>
</dbReference>
<evidence type="ECO:0000256" key="9">
    <source>
        <dbReference type="ARBA" id="ARBA00023012"/>
    </source>
</evidence>
<evidence type="ECO:0000313" key="13">
    <source>
        <dbReference type="Proteomes" id="UP000028549"/>
    </source>
</evidence>
<evidence type="ECO:0000256" key="10">
    <source>
        <dbReference type="SAM" id="Phobius"/>
    </source>
</evidence>
<keyword evidence="10" id="KW-1133">Transmembrane helix</keyword>
<dbReference type="SUPFAM" id="SSF47384">
    <property type="entry name" value="Homodimeric domain of signal transducing histidine kinase"/>
    <property type="match status" value="1"/>
</dbReference>
<dbReference type="SUPFAM" id="SSF55874">
    <property type="entry name" value="ATPase domain of HSP90 chaperone/DNA topoisomerase II/histidine kinase"/>
    <property type="match status" value="1"/>
</dbReference>
<dbReference type="InterPro" id="IPR003594">
    <property type="entry name" value="HATPase_dom"/>
</dbReference>
<dbReference type="Proteomes" id="UP000028549">
    <property type="component" value="Unassembled WGS sequence"/>
</dbReference>
<evidence type="ECO:0000256" key="1">
    <source>
        <dbReference type="ARBA" id="ARBA00000085"/>
    </source>
</evidence>
<comment type="caution">
    <text evidence="12">The sequence shown here is derived from an EMBL/GenBank/DDBJ whole genome shotgun (WGS) entry which is preliminary data.</text>
</comment>
<dbReference type="Pfam" id="PF00512">
    <property type="entry name" value="HisKA"/>
    <property type="match status" value="1"/>
</dbReference>
<keyword evidence="9" id="KW-0902">Two-component regulatory system</keyword>
<comment type="subcellular location">
    <subcellularLocation>
        <location evidence="2">Cell membrane</location>
        <topology evidence="2">Multi-pass membrane protein</topology>
    </subcellularLocation>
</comment>
<name>A0A084GIN2_METID</name>
<feature type="transmembrane region" description="Helical" evidence="10">
    <location>
        <begin position="12"/>
        <end position="34"/>
    </location>
</feature>